<protein>
    <recommendedName>
        <fullName evidence="5">Tetratricopeptide repeat domain containing protein</fullName>
    </recommendedName>
</protein>
<dbReference type="Gene3D" id="1.25.40.10">
    <property type="entry name" value="Tetratricopeptide repeat domain"/>
    <property type="match status" value="1"/>
</dbReference>
<dbReference type="STRING" id="1257118.L8GQI8"/>
<evidence type="ECO:0008006" key="5">
    <source>
        <dbReference type="Google" id="ProtNLM"/>
    </source>
</evidence>
<dbReference type="AlphaFoldDB" id="L8GQI8"/>
<feature type="compositionally biased region" description="Low complexity" evidence="1">
    <location>
        <begin position="30"/>
        <end position="52"/>
    </location>
</feature>
<dbReference type="GeneID" id="14914993"/>
<keyword evidence="2" id="KW-0732">Signal</keyword>
<evidence type="ECO:0000313" key="4">
    <source>
        <dbReference type="Proteomes" id="UP000011083"/>
    </source>
</evidence>
<reference evidence="3 4" key="1">
    <citation type="journal article" date="2013" name="Genome Biol.">
        <title>Genome of Acanthamoeba castellanii highlights extensive lateral gene transfer and early evolution of tyrosine kinase signaling.</title>
        <authorList>
            <person name="Clarke M."/>
            <person name="Lohan A.J."/>
            <person name="Liu B."/>
            <person name="Lagkouvardos I."/>
            <person name="Roy S."/>
            <person name="Zafar N."/>
            <person name="Bertelli C."/>
            <person name="Schilde C."/>
            <person name="Kianianmomeni A."/>
            <person name="Burglin T.R."/>
            <person name="Frech C."/>
            <person name="Turcotte B."/>
            <person name="Kopec K.O."/>
            <person name="Synnott J.M."/>
            <person name="Choo C."/>
            <person name="Paponov I."/>
            <person name="Finkler A."/>
            <person name="Soon Heng Tan C."/>
            <person name="Hutchins A.P."/>
            <person name="Weinmeier T."/>
            <person name="Rattei T."/>
            <person name="Chu J.S."/>
            <person name="Gimenez G."/>
            <person name="Irimia M."/>
            <person name="Rigden D.J."/>
            <person name="Fitzpatrick D.A."/>
            <person name="Lorenzo-Morales J."/>
            <person name="Bateman A."/>
            <person name="Chiu C.H."/>
            <person name="Tang P."/>
            <person name="Hegemann P."/>
            <person name="Fromm H."/>
            <person name="Raoult D."/>
            <person name="Greub G."/>
            <person name="Miranda-Saavedra D."/>
            <person name="Chen N."/>
            <person name="Nash P."/>
            <person name="Ginger M.L."/>
            <person name="Horn M."/>
            <person name="Schaap P."/>
            <person name="Caler L."/>
            <person name="Loftus B."/>
        </authorList>
    </citation>
    <scope>NUCLEOTIDE SEQUENCE [LARGE SCALE GENOMIC DNA]</scope>
    <source>
        <strain evidence="3 4">Neff</strain>
    </source>
</reference>
<accession>L8GQI8</accession>
<feature type="region of interest" description="Disordered" evidence="1">
    <location>
        <begin position="29"/>
        <end position="52"/>
    </location>
</feature>
<dbReference type="OrthoDB" id="9988177at2759"/>
<dbReference type="VEuPathDB" id="AmoebaDB:ACA1_380780"/>
<dbReference type="KEGG" id="acan:ACA1_380780"/>
<dbReference type="SUPFAM" id="SSF48452">
    <property type="entry name" value="TPR-like"/>
    <property type="match status" value="1"/>
</dbReference>
<evidence type="ECO:0000256" key="1">
    <source>
        <dbReference type="SAM" id="MobiDB-lite"/>
    </source>
</evidence>
<dbReference type="RefSeq" id="XP_004336414.1">
    <property type="nucleotide sequence ID" value="XM_004336366.1"/>
</dbReference>
<dbReference type="InterPro" id="IPR011990">
    <property type="entry name" value="TPR-like_helical_dom_sf"/>
</dbReference>
<evidence type="ECO:0000256" key="2">
    <source>
        <dbReference type="SAM" id="SignalP"/>
    </source>
</evidence>
<gene>
    <name evidence="3" type="ORF">ACA1_380780</name>
</gene>
<organism evidence="3 4">
    <name type="scientific">Acanthamoeba castellanii (strain ATCC 30010 / Neff)</name>
    <dbReference type="NCBI Taxonomy" id="1257118"/>
    <lineage>
        <taxon>Eukaryota</taxon>
        <taxon>Amoebozoa</taxon>
        <taxon>Discosea</taxon>
        <taxon>Longamoebia</taxon>
        <taxon>Centramoebida</taxon>
        <taxon>Acanthamoebidae</taxon>
        <taxon>Acanthamoeba</taxon>
    </lineage>
</organism>
<dbReference type="Proteomes" id="UP000011083">
    <property type="component" value="Unassembled WGS sequence"/>
</dbReference>
<evidence type="ECO:0000313" key="3">
    <source>
        <dbReference type="EMBL" id="ELR14401.1"/>
    </source>
</evidence>
<feature type="chain" id="PRO_5003990292" description="Tetratricopeptide repeat domain containing protein" evidence="2">
    <location>
        <begin position="23"/>
        <end position="774"/>
    </location>
</feature>
<keyword evidence="4" id="KW-1185">Reference proteome</keyword>
<dbReference type="EMBL" id="KB008053">
    <property type="protein sequence ID" value="ELR14401.1"/>
    <property type="molecule type" value="Genomic_DNA"/>
</dbReference>
<dbReference type="PANTHER" id="PTHR45588:SF1">
    <property type="entry name" value="WW DOMAIN-CONTAINING PROTEIN"/>
    <property type="match status" value="1"/>
</dbReference>
<dbReference type="PANTHER" id="PTHR45588">
    <property type="entry name" value="TPR DOMAIN-CONTAINING PROTEIN"/>
    <property type="match status" value="1"/>
</dbReference>
<feature type="signal peptide" evidence="2">
    <location>
        <begin position="1"/>
        <end position="22"/>
    </location>
</feature>
<name>L8GQI8_ACACF</name>
<proteinExistence type="predicted"/>
<sequence>MFPARCCGLLLLFSIFLLSADGTRREQQIASTSSFPSPSPSPHSQTATSAALTSSTKSATLSSYEPFGRIKFVSSCGGPDQRRRLNDGIALVHSFWYEEAREIFQSLANEVANCTMGHWGVAMSYLQPLWSYPTDQEMRAGAAALQRARATLHDPKVTELEKGHVWALEGFFAEHERLPYAKRILLWEARMERLWQRYPKDTETIVFYALALKSKSLINLEAEGGKIYRSLDTEEESASDATVFYNQRKAGKMLELVLLEERYHPGALHYLIHSYDYPLLAHKALPYAKRYALAAPLVAHALHMPAHIFVRLGQWRNAIVSDLHSMNVSSIFFAKKLREGKAGWRADGMYDEYLHSLDYLVYSYHQIGSSVCGGGGAHGAQFPSLTHGSVYSLIAATARSLAETHNWEALAQYQFPLALASDLRNGGTSVGDWASMFKVYLRLLGLSNLPVVLDRSAEADADADRADRLWSIRQEVADSLALMRNLSTSPRLERELKQDLSVLWRITADVQLGVAQAVHEWVEDRRDEAIAILTRMADIEDSYFKPSVKPSVIYPVREHLADKLVLVGRLDEALAAYKATLEQQPLRFNSLLGAAKTARALYRYEEANVHYTTLLQQITGCEEVKRQERFSTTYDPKRVGRVGAVKLDADADEDNDDDDEYLEELEDCIFRVITDQSEGDIDGYSGGAAGTEPGRHAEVMGAMQFVHHQRLQREHKRQRRLALLRERAARGGRASGAPSLITVEMRTLCLYLLLSALLGFAASQAVTHYRKKNN</sequence>